<dbReference type="CDD" id="cd00413">
    <property type="entry name" value="Glyco_hydrolase_16"/>
    <property type="match status" value="1"/>
</dbReference>
<dbReference type="AlphaFoldDB" id="A0A7S7NYG7"/>
<evidence type="ECO:0000313" key="2">
    <source>
        <dbReference type="Proteomes" id="UP000593892"/>
    </source>
</evidence>
<accession>A0A7S7NYG7</accession>
<name>A0A7S7NYG7_PALFE</name>
<reference evidence="1 2" key="1">
    <citation type="submission" date="2020-10" db="EMBL/GenBank/DDBJ databases">
        <title>Complete genome sequence of Paludibaculum fermentans P105T, a facultatively anaerobic acidobacterium capable of dissimilatory Fe(III) reduction.</title>
        <authorList>
            <person name="Dedysh S.N."/>
            <person name="Beletsky A.V."/>
            <person name="Kulichevskaya I.S."/>
            <person name="Mardanov A.V."/>
            <person name="Ravin N.V."/>
        </authorList>
    </citation>
    <scope>NUCLEOTIDE SEQUENCE [LARGE SCALE GENOMIC DNA]</scope>
    <source>
        <strain evidence="1 2">P105</strain>
    </source>
</reference>
<organism evidence="1 2">
    <name type="scientific">Paludibaculum fermentans</name>
    <dbReference type="NCBI Taxonomy" id="1473598"/>
    <lineage>
        <taxon>Bacteria</taxon>
        <taxon>Pseudomonadati</taxon>
        <taxon>Acidobacteriota</taxon>
        <taxon>Terriglobia</taxon>
        <taxon>Bryobacterales</taxon>
        <taxon>Bryobacteraceae</taxon>
        <taxon>Paludibaculum</taxon>
    </lineage>
</organism>
<dbReference type="EMBL" id="CP063849">
    <property type="protein sequence ID" value="QOY92104.1"/>
    <property type="molecule type" value="Genomic_DNA"/>
</dbReference>
<dbReference type="Gene3D" id="2.60.120.200">
    <property type="match status" value="1"/>
</dbReference>
<keyword evidence="2" id="KW-1185">Reference proteome</keyword>
<keyword evidence="1" id="KW-0378">Hydrolase</keyword>
<dbReference type="InterPro" id="IPR013320">
    <property type="entry name" value="ConA-like_dom_sf"/>
</dbReference>
<dbReference type="KEGG" id="pfer:IRI77_22370"/>
<sequence>MGTIAGRVKGAKPGQKLVLYARGGIWWVQPFTTLPNTEIQPDSTWKSATHMGTEYAALLVDRSFAPAPTMPSLPPIGGKISAVAVVKGGAPETLTSPTLHFSGYDWKVRLLPSDRGGAANPYSAKNAWTDDRGRLHLQISKGADGWECAELSLERSLGYGSYVFVTRDVASLEPSSVLGFFTWDDQGVEENHREIDIEISQWGDPGSKNSQFTIQPYYVPVNVVRYLSPPGQITYSFRWEPGRVSFKAQHGDGLQRGGAVISEHVFTSGVPSPGGEALHMNLYVYGKSRTLQRNGAEVVIEKFQYLP</sequence>
<dbReference type="Proteomes" id="UP000593892">
    <property type="component" value="Chromosome"/>
</dbReference>
<evidence type="ECO:0000313" key="1">
    <source>
        <dbReference type="EMBL" id="QOY92104.1"/>
    </source>
</evidence>
<dbReference type="SUPFAM" id="SSF49899">
    <property type="entry name" value="Concanavalin A-like lectins/glucanases"/>
    <property type="match status" value="1"/>
</dbReference>
<gene>
    <name evidence="1" type="ORF">IRI77_22370</name>
</gene>
<proteinExistence type="predicted"/>
<dbReference type="GO" id="GO:0016787">
    <property type="term" value="F:hydrolase activity"/>
    <property type="evidence" value="ECO:0007669"/>
    <property type="project" value="UniProtKB-KW"/>
</dbReference>
<protein>
    <submittedName>
        <fullName evidence="1">Glycoside hydrolase family 16 protein</fullName>
    </submittedName>
</protein>